<sequence>MEDYEESIEKIRTFIIQNEGNYSGLFYGIAGQLLFFNEIYRAKK</sequence>
<dbReference type="STRING" id="755732.Fluta_0003"/>
<proteinExistence type="predicted"/>
<dbReference type="EMBL" id="CP002542">
    <property type="protein sequence ID" value="AEA42013.1"/>
    <property type="molecule type" value="Genomic_DNA"/>
</dbReference>
<dbReference type="Proteomes" id="UP000007463">
    <property type="component" value="Chromosome"/>
</dbReference>
<gene>
    <name evidence="2" type="ordered locus">Fluta_0003</name>
</gene>
<reference evidence="2 3" key="1">
    <citation type="journal article" date="2011" name="Stand. Genomic Sci.">
        <title>Complete genome sequence of the gliding freshwater bacterium Fluviicola taffensis type strain (RW262).</title>
        <authorList>
            <person name="Woyke T."/>
            <person name="Chertkov O."/>
            <person name="Lapidus A."/>
            <person name="Nolan M."/>
            <person name="Lucas S."/>
            <person name="Del Rio T.G."/>
            <person name="Tice H."/>
            <person name="Cheng J.F."/>
            <person name="Tapia R."/>
            <person name="Han C."/>
            <person name="Goodwin L."/>
            <person name="Pitluck S."/>
            <person name="Liolios K."/>
            <person name="Pagani I."/>
            <person name="Ivanova N."/>
            <person name="Huntemann M."/>
            <person name="Mavromatis K."/>
            <person name="Mikhailova N."/>
            <person name="Pati A."/>
            <person name="Chen A."/>
            <person name="Palaniappan K."/>
            <person name="Land M."/>
            <person name="Hauser L."/>
            <person name="Brambilla E.M."/>
            <person name="Rohde M."/>
            <person name="Mwirichia R."/>
            <person name="Sikorski J."/>
            <person name="Tindall B.J."/>
            <person name="Goker M."/>
            <person name="Bristow J."/>
            <person name="Eisen J.A."/>
            <person name="Markowitz V."/>
            <person name="Hugenholtz P."/>
            <person name="Klenk H.P."/>
            <person name="Kyrpides N.C."/>
        </authorList>
    </citation>
    <scope>NUCLEOTIDE SEQUENCE [LARGE SCALE GENOMIC DNA]</scope>
    <source>
        <strain evidence="3">DSM 16823 / RW262 / RW262</strain>
    </source>
</reference>
<keyword evidence="3" id="KW-1185">Reference proteome</keyword>
<keyword evidence="1" id="KW-0812">Transmembrane</keyword>
<evidence type="ECO:0000256" key="1">
    <source>
        <dbReference type="SAM" id="Phobius"/>
    </source>
</evidence>
<keyword evidence="1" id="KW-0472">Membrane</keyword>
<evidence type="ECO:0000313" key="3">
    <source>
        <dbReference type="Proteomes" id="UP000007463"/>
    </source>
</evidence>
<reference evidence="3" key="2">
    <citation type="submission" date="2011-02" db="EMBL/GenBank/DDBJ databases">
        <title>The complete genome of Fluviicola taffensis DSM 16823.</title>
        <authorList>
            <consortium name="US DOE Joint Genome Institute (JGI-PGF)"/>
            <person name="Lucas S."/>
            <person name="Copeland A."/>
            <person name="Lapidus A."/>
            <person name="Bruce D."/>
            <person name="Goodwin L."/>
            <person name="Pitluck S."/>
            <person name="Kyrpides N."/>
            <person name="Mavromatis K."/>
            <person name="Ivanova N."/>
            <person name="Mikhailova N."/>
            <person name="Pagani I."/>
            <person name="Chertkov O."/>
            <person name="Detter J.C."/>
            <person name="Han C."/>
            <person name="Tapia R."/>
            <person name="Land M."/>
            <person name="Hauser L."/>
            <person name="Markowitz V."/>
            <person name="Cheng J.-F."/>
            <person name="Hugenholtz P."/>
            <person name="Woyke T."/>
            <person name="Wu D."/>
            <person name="Tindall B."/>
            <person name="Pomrenke H.G."/>
            <person name="Brambilla E."/>
            <person name="Klenk H.-P."/>
            <person name="Eisen J.A."/>
        </authorList>
    </citation>
    <scope>NUCLEOTIDE SEQUENCE [LARGE SCALE GENOMIC DNA]</scope>
    <source>
        <strain evidence="3">DSM 16823 / RW262 / RW262</strain>
    </source>
</reference>
<name>F2I9M0_FLUTR</name>
<dbReference type="AlphaFoldDB" id="F2I9M0"/>
<dbReference type="HOGENOM" id="CLU_3216594_0_0_10"/>
<accession>F2I9M0</accession>
<protein>
    <submittedName>
        <fullName evidence="2">Uncharacterized protein</fullName>
    </submittedName>
</protein>
<feature type="transmembrane region" description="Helical" evidence="1">
    <location>
        <begin position="20"/>
        <end position="40"/>
    </location>
</feature>
<keyword evidence="1" id="KW-1133">Transmembrane helix</keyword>
<evidence type="ECO:0000313" key="2">
    <source>
        <dbReference type="EMBL" id="AEA42013.1"/>
    </source>
</evidence>
<dbReference type="KEGG" id="fte:Fluta_0003"/>
<organism evidence="2 3">
    <name type="scientific">Fluviicola taffensis (strain DSM 16823 / NCIMB 13979 / RW262)</name>
    <dbReference type="NCBI Taxonomy" id="755732"/>
    <lineage>
        <taxon>Bacteria</taxon>
        <taxon>Pseudomonadati</taxon>
        <taxon>Bacteroidota</taxon>
        <taxon>Flavobacteriia</taxon>
        <taxon>Flavobacteriales</taxon>
        <taxon>Crocinitomicaceae</taxon>
        <taxon>Fluviicola</taxon>
    </lineage>
</organism>